<sequence>MSKRKESEMSGSEESEEETTLVVSEEKTIKFATILHKILQSQLPLSEDHPGYLLGFVNMLEAEDNLLPELENSLRGFQKVAKTWSFNIGKASKRGVIEYLESCKGLMGNLFETYYDLKTLESVKTFLNAYREMEITEEDCSRYVEKIHTSMSSTTAFTATGRAGATGGKRRKLMEPTVDEIDVHIDEIPVEVEPSPTFKTYSSIIARKDGQQYIRKYEEKWKEFQARVTIYRRADLMDCPKSSEKWKYKYQELELNYNSGSPISTMMSQIRGHHVQYLDEKNASWERKKEYKFE</sequence>
<evidence type="ECO:0000256" key="1">
    <source>
        <dbReference type="SAM" id="MobiDB-lite"/>
    </source>
</evidence>
<feature type="region of interest" description="Disordered" evidence="1">
    <location>
        <begin position="1"/>
        <end position="21"/>
    </location>
</feature>
<reference evidence="2" key="1">
    <citation type="submission" date="2020-07" db="EMBL/GenBank/DDBJ databases">
        <title>Diversity of sea star-associated densoviruses and transcribed endogenized viral elements of densovirus origin.</title>
        <authorList>
            <person name="Jackson E.W."/>
            <person name="Hewson I."/>
        </authorList>
    </citation>
    <scope>NUCLEOTIDE SEQUENCE</scope>
</reference>
<gene>
    <name evidence="2" type="primary">NS2</name>
</gene>
<name>A0A7L7YTY7_9VIRU</name>
<evidence type="ECO:0000313" key="2">
    <source>
        <dbReference type="EMBL" id="QOD39607.1"/>
    </source>
</evidence>
<accession>A0A7L7YTY7</accession>
<organism evidence="2">
    <name type="scientific">uncultured densovirus</name>
    <dbReference type="NCBI Taxonomy" id="748192"/>
    <lineage>
        <taxon>Viruses</taxon>
        <taxon>Monodnaviria</taxon>
        <taxon>Shotokuvirae</taxon>
        <taxon>Cossaviricota</taxon>
        <taxon>Quintoviricetes</taxon>
        <taxon>Piccovirales</taxon>
        <taxon>Parvoviridae</taxon>
        <taxon>Densovirinae</taxon>
        <taxon>environmental samples</taxon>
    </lineage>
</organism>
<proteinExistence type="predicted"/>
<dbReference type="EMBL" id="MT733051">
    <property type="protein sequence ID" value="QOD39607.1"/>
    <property type="molecule type" value="Genomic_DNA"/>
</dbReference>
<protein>
    <submittedName>
        <fullName evidence="2">NS2</fullName>
    </submittedName>
</protein>